<dbReference type="Gene3D" id="3.30.470.10">
    <property type="match status" value="1"/>
</dbReference>
<protein>
    <submittedName>
        <fullName evidence="4">Aminodeoxychorismate lyase</fullName>
    </submittedName>
</protein>
<dbReference type="SUPFAM" id="SSF56752">
    <property type="entry name" value="D-aminoacid aminotransferase-like PLP-dependent enzymes"/>
    <property type="match status" value="1"/>
</dbReference>
<dbReference type="InterPro" id="IPR043131">
    <property type="entry name" value="BCAT-like_N"/>
</dbReference>
<evidence type="ECO:0000313" key="4">
    <source>
        <dbReference type="EMBL" id="GLI52314.1"/>
    </source>
</evidence>
<dbReference type="InterPro" id="IPR001544">
    <property type="entry name" value="Aminotrans_IV"/>
</dbReference>
<comment type="caution">
    <text evidence="4">The sequence shown here is derived from an EMBL/GenBank/DDBJ whole genome shotgun (WGS) entry which is preliminary data.</text>
</comment>
<dbReference type="PANTHER" id="PTHR42743:SF5">
    <property type="entry name" value="AMINODEOXYCHORISMATE LYASE"/>
    <property type="match status" value="1"/>
</dbReference>
<evidence type="ECO:0000313" key="5">
    <source>
        <dbReference type="Proteomes" id="UP001144297"/>
    </source>
</evidence>
<keyword evidence="5" id="KW-1185">Reference proteome</keyword>
<keyword evidence="3" id="KW-0663">Pyridoxal phosphate</keyword>
<dbReference type="GO" id="GO:0046394">
    <property type="term" value="P:carboxylic acid biosynthetic process"/>
    <property type="evidence" value="ECO:0007669"/>
    <property type="project" value="UniProtKB-ARBA"/>
</dbReference>
<dbReference type="CDD" id="cd00449">
    <property type="entry name" value="PLPDE_IV"/>
    <property type="match status" value="1"/>
</dbReference>
<keyword evidence="4" id="KW-0456">Lyase</keyword>
<dbReference type="PANTHER" id="PTHR42743">
    <property type="entry name" value="AMINO-ACID AMINOTRANSFERASE"/>
    <property type="match status" value="1"/>
</dbReference>
<reference evidence="4" key="1">
    <citation type="submission" date="2022-12" db="EMBL/GenBank/DDBJ databases">
        <title>Reference genome sequencing for broad-spectrum identification of bacterial and archaeal isolates by mass spectrometry.</title>
        <authorList>
            <person name="Sekiguchi Y."/>
            <person name="Tourlousse D.M."/>
        </authorList>
    </citation>
    <scope>NUCLEOTIDE SEQUENCE</scope>
    <source>
        <strain evidence="4">TSL-P1</strain>
    </source>
</reference>
<accession>A0A9W6GBW1</accession>
<dbReference type="EMBL" id="BSDX01000001">
    <property type="protein sequence ID" value="GLI52314.1"/>
    <property type="molecule type" value="Genomic_DNA"/>
</dbReference>
<proteinExistence type="inferred from homology"/>
<evidence type="ECO:0000256" key="2">
    <source>
        <dbReference type="ARBA" id="ARBA00009320"/>
    </source>
</evidence>
<evidence type="ECO:0000256" key="1">
    <source>
        <dbReference type="ARBA" id="ARBA00001933"/>
    </source>
</evidence>
<name>A0A9W6GBW1_9BACT</name>
<dbReference type="InterPro" id="IPR043132">
    <property type="entry name" value="BCAT-like_C"/>
</dbReference>
<dbReference type="AlphaFoldDB" id="A0A9W6GBW1"/>
<dbReference type="GO" id="GO:0008652">
    <property type="term" value="P:amino acid biosynthetic process"/>
    <property type="evidence" value="ECO:0007669"/>
    <property type="project" value="UniProtKB-ARBA"/>
</dbReference>
<dbReference type="GO" id="GO:0016829">
    <property type="term" value="F:lyase activity"/>
    <property type="evidence" value="ECO:0007669"/>
    <property type="project" value="UniProtKB-KW"/>
</dbReference>
<dbReference type="Proteomes" id="UP001144297">
    <property type="component" value="Unassembled WGS sequence"/>
</dbReference>
<organism evidence="4 5">
    <name type="scientific">Thermodesulfovibrio yellowstonii</name>
    <dbReference type="NCBI Taxonomy" id="28262"/>
    <lineage>
        <taxon>Bacteria</taxon>
        <taxon>Pseudomonadati</taxon>
        <taxon>Nitrospirota</taxon>
        <taxon>Thermodesulfovibrionia</taxon>
        <taxon>Thermodesulfovibrionales</taxon>
        <taxon>Thermodesulfovibrionaceae</taxon>
        <taxon>Thermodesulfovibrio</taxon>
    </lineage>
</organism>
<dbReference type="InterPro" id="IPR050571">
    <property type="entry name" value="Class-IV_PLP-Dep_Aminotrnsfr"/>
</dbReference>
<dbReference type="FunFam" id="3.20.10.10:FF:000002">
    <property type="entry name" value="D-alanine aminotransferase"/>
    <property type="match status" value="1"/>
</dbReference>
<dbReference type="Gene3D" id="3.20.10.10">
    <property type="entry name" value="D-amino Acid Aminotransferase, subunit A, domain 2"/>
    <property type="match status" value="1"/>
</dbReference>
<comment type="similarity">
    <text evidence="2">Belongs to the class-IV pyridoxal-phosphate-dependent aminotransferase family.</text>
</comment>
<dbReference type="Pfam" id="PF01063">
    <property type="entry name" value="Aminotran_4"/>
    <property type="match status" value="1"/>
</dbReference>
<dbReference type="InterPro" id="IPR036038">
    <property type="entry name" value="Aminotransferase-like"/>
</dbReference>
<dbReference type="FunFam" id="3.30.470.10:FF:000028">
    <property type="entry name" value="Aminodeoxychorismate lyase"/>
    <property type="match status" value="1"/>
</dbReference>
<comment type="cofactor">
    <cofactor evidence="1">
        <name>pyridoxal 5'-phosphate</name>
        <dbReference type="ChEBI" id="CHEBI:597326"/>
    </cofactor>
</comment>
<evidence type="ECO:0000256" key="3">
    <source>
        <dbReference type="ARBA" id="ARBA00022898"/>
    </source>
</evidence>
<sequence length="246" mass="28128">MELRALLFGEGLFETILWRGRTTKLLRHHNRLKSSAEFFQIPCPDFDTFCQEIEKKTKGRKNLYVKFCLLSKGEALYYSYPGESEILVIVRDFVPDTNPKKLCLSSIKRHSANPVVYHKTMNYLPNILTKREALSKGFDDAIMLNERDEVTECSASNILIVKDGKLFTPAHECGLLMGTTMEILIEKMNVKEERLTIDDLYNASSVFITNSLIGALPVVQFENKTYSPTSELLNSINSIIEEENQF</sequence>
<gene>
    <name evidence="4" type="ORF">TISLANDTSLP1_00070</name>
</gene>